<dbReference type="EMBL" id="RBCJ01000001">
    <property type="protein sequence ID" value="RKN83568.1"/>
    <property type="molecule type" value="Genomic_DNA"/>
</dbReference>
<reference evidence="2 3" key="1">
    <citation type="submission" date="2018-10" db="EMBL/GenBank/DDBJ databases">
        <title>Ulvibacterium marinum gen. nov., sp. nov., a novel marine bacterium of the family Flavobacteriaceae, isolated from a culture of the green alga Ulva prolifera.</title>
        <authorList>
            <person name="Zhang Z."/>
        </authorList>
    </citation>
    <scope>NUCLEOTIDE SEQUENCE [LARGE SCALE GENOMIC DNA]</scope>
    <source>
        <strain evidence="2 3">CCMM003</strain>
    </source>
</reference>
<accession>A0A3B0CF92</accession>
<proteinExistence type="predicted"/>
<keyword evidence="1" id="KW-1133">Transmembrane helix</keyword>
<dbReference type="AlphaFoldDB" id="A0A3B0CF92"/>
<evidence type="ECO:0000256" key="1">
    <source>
        <dbReference type="SAM" id="Phobius"/>
    </source>
</evidence>
<organism evidence="2 3">
    <name type="scientific">Ulvibacterium marinum</name>
    <dbReference type="NCBI Taxonomy" id="2419782"/>
    <lineage>
        <taxon>Bacteria</taxon>
        <taxon>Pseudomonadati</taxon>
        <taxon>Bacteroidota</taxon>
        <taxon>Flavobacteriia</taxon>
        <taxon>Flavobacteriales</taxon>
        <taxon>Flavobacteriaceae</taxon>
        <taxon>Ulvibacterium</taxon>
    </lineage>
</organism>
<feature type="transmembrane region" description="Helical" evidence="1">
    <location>
        <begin position="12"/>
        <end position="31"/>
    </location>
</feature>
<dbReference type="OrthoDB" id="1159788at2"/>
<evidence type="ECO:0000313" key="2">
    <source>
        <dbReference type="EMBL" id="RKN83568.1"/>
    </source>
</evidence>
<sequence length="219" mass="25469">MKRLRLRNFNWKYIVGEVLLIFVGINLAIWFNDWNASKKIDQDKKIAIEKIQIEIKNNLGELRKTRQNNQRLVKAIETYKGFDSGDEDGVVVTAGQMGKFQKEFPDFLRITDSTNIADALFNYEGDVFINLELAELSKIAWETSKTTGIVNEFNYDCLYGLQGIYNLQDLVMKEMDKASNALQNQEIELLLRVLDFIRQMDSSLEKEYEAFLKRITDCI</sequence>
<dbReference type="Proteomes" id="UP000276603">
    <property type="component" value="Unassembled WGS sequence"/>
</dbReference>
<keyword evidence="1" id="KW-0812">Transmembrane</keyword>
<evidence type="ECO:0000313" key="3">
    <source>
        <dbReference type="Proteomes" id="UP000276603"/>
    </source>
</evidence>
<gene>
    <name evidence="2" type="ORF">D7Z94_07060</name>
</gene>
<keyword evidence="1" id="KW-0472">Membrane</keyword>
<keyword evidence="3" id="KW-1185">Reference proteome</keyword>
<dbReference type="RefSeq" id="WP_120710774.1">
    <property type="nucleotide sequence ID" value="NZ_RBCJ01000001.1"/>
</dbReference>
<name>A0A3B0CF92_9FLAO</name>
<protein>
    <submittedName>
        <fullName evidence="2">Uncharacterized protein</fullName>
    </submittedName>
</protein>
<comment type="caution">
    <text evidence="2">The sequence shown here is derived from an EMBL/GenBank/DDBJ whole genome shotgun (WGS) entry which is preliminary data.</text>
</comment>